<dbReference type="InterPro" id="IPR029044">
    <property type="entry name" value="Nucleotide-diphossugar_trans"/>
</dbReference>
<accession>A0A427Y5L9</accession>
<dbReference type="Proteomes" id="UP000279236">
    <property type="component" value="Unassembled WGS sequence"/>
</dbReference>
<dbReference type="RefSeq" id="XP_028479172.1">
    <property type="nucleotide sequence ID" value="XM_028620200.1"/>
</dbReference>
<feature type="compositionally biased region" description="Basic and acidic residues" evidence="2">
    <location>
        <begin position="549"/>
        <end position="558"/>
    </location>
</feature>
<keyword evidence="3" id="KW-0472">Membrane</keyword>
<feature type="transmembrane region" description="Helical" evidence="3">
    <location>
        <begin position="139"/>
        <end position="158"/>
    </location>
</feature>
<dbReference type="GeneID" id="39589180"/>
<comment type="caution">
    <text evidence="4">The sequence shown here is derived from an EMBL/GenBank/DDBJ whole genome shotgun (WGS) entry which is preliminary data.</text>
</comment>
<evidence type="ECO:0000256" key="2">
    <source>
        <dbReference type="SAM" id="MobiDB-lite"/>
    </source>
</evidence>
<dbReference type="GO" id="GO:0016758">
    <property type="term" value="F:hexosyltransferase activity"/>
    <property type="evidence" value="ECO:0007669"/>
    <property type="project" value="TreeGrafter"/>
</dbReference>
<dbReference type="GO" id="GO:0016020">
    <property type="term" value="C:membrane"/>
    <property type="evidence" value="ECO:0007669"/>
    <property type="project" value="GOC"/>
</dbReference>
<evidence type="ECO:0008006" key="6">
    <source>
        <dbReference type="Google" id="ProtNLM"/>
    </source>
</evidence>
<keyword evidence="3" id="KW-0812">Transmembrane</keyword>
<evidence type="ECO:0000313" key="5">
    <source>
        <dbReference type="Proteomes" id="UP000279236"/>
    </source>
</evidence>
<name>A0A427Y5L9_9TREE</name>
<reference evidence="4 5" key="1">
    <citation type="submission" date="2018-11" db="EMBL/GenBank/DDBJ databases">
        <title>Genome sequence of Apiotrichum porosum DSM 27194.</title>
        <authorList>
            <person name="Aliyu H."/>
            <person name="Gorte O."/>
            <person name="Ochsenreither K."/>
        </authorList>
    </citation>
    <scope>NUCLEOTIDE SEQUENCE [LARGE SCALE GENOMIC DNA]</scope>
    <source>
        <strain evidence="4 5">DSM 27194</strain>
    </source>
</reference>
<dbReference type="SUPFAM" id="SSF53448">
    <property type="entry name" value="Nucleotide-diphospho-sugar transferases"/>
    <property type="match status" value="1"/>
</dbReference>
<feature type="compositionally biased region" description="Polar residues" evidence="2">
    <location>
        <begin position="1"/>
        <end position="10"/>
    </location>
</feature>
<dbReference type="InterPro" id="IPR007577">
    <property type="entry name" value="GlycoTrfase_DXD_sugar-bd_CS"/>
</dbReference>
<dbReference type="PANTHER" id="PTHR12042:SF21">
    <property type="entry name" value="ALPHA1,4-GALACTOSYLTRANSFERASE 1-RELATED"/>
    <property type="match status" value="1"/>
</dbReference>
<feature type="region of interest" description="Disordered" evidence="2">
    <location>
        <begin position="531"/>
        <end position="558"/>
    </location>
</feature>
<dbReference type="InterPro" id="IPR051981">
    <property type="entry name" value="Glycosyltransf_32"/>
</dbReference>
<evidence type="ECO:0000256" key="3">
    <source>
        <dbReference type="SAM" id="Phobius"/>
    </source>
</evidence>
<gene>
    <name evidence="4" type="ORF">EHS24_004637</name>
</gene>
<evidence type="ECO:0000313" key="4">
    <source>
        <dbReference type="EMBL" id="RSH86387.1"/>
    </source>
</evidence>
<keyword evidence="5" id="KW-1185">Reference proteome</keyword>
<dbReference type="STRING" id="105984.A0A427Y5L9"/>
<proteinExistence type="inferred from homology"/>
<dbReference type="Pfam" id="PF04488">
    <property type="entry name" value="Gly_transf_sug"/>
    <property type="match status" value="1"/>
</dbReference>
<dbReference type="GO" id="GO:0006688">
    <property type="term" value="P:glycosphingolipid biosynthetic process"/>
    <property type="evidence" value="ECO:0007669"/>
    <property type="project" value="TreeGrafter"/>
</dbReference>
<protein>
    <recommendedName>
        <fullName evidence="6">Glycosyltransferase family 32 protein</fullName>
    </recommendedName>
</protein>
<feature type="region of interest" description="Disordered" evidence="2">
    <location>
        <begin position="1"/>
        <end position="94"/>
    </location>
</feature>
<sequence>MDTSRPGGSSDNKEWSDAGWNTDDNSRGEHSASRNAYTREPQAFGQAPSYTAVSMDKAASPTSAHARARRKSLSMGTAPLPREEEDDDDTGYGFRKRRSRAGSFTYLPFHGRRRLSNAGGEPFWSGWSLAGTRSLRRRVLVPAGLVLAVVVFIVWHLVRSYEIQLEFSVFSHSWVASEFDHIEPLKGCFNSRHISPEYNMTAHKAGRHHMLSPGLSLRRGMTCYDYASTIQQPPDVPLNHLLYHSYWRSDLMPFGDRQAATLKAFLATQPLDHSKMILWSNGADILAANKHLASIIAEWPDHIEIRQVDMTGLTRGTELEGKLGALSALNDERGWVDGDAIRLLVLYHHGGVWMDMDQVLTRDLHPLTESEFVTQWDCYDKPYFQMNGALMHFQKHSPYLCEAFHIMASSPLPKPNSFTWGSHLYSKLHRRLIANHIVPFAVLPWCFSDPRNCRSDIRFPDPFAPDPSLWGGRRWDGRGAARSGREVLEEKMGHVWTVHLHNQWNKKFPIGGWMDKLMSTYADKVVRLQAQRRGGREADTPTKVVAKNTKRDDDTTTE</sequence>
<dbReference type="PANTHER" id="PTHR12042">
    <property type="entry name" value="LACTOSYLCERAMIDE 4-ALPHA-GALACTOSYLTRANSFERASE ALPHA- 1,4-GALACTOSYLTRANSFERASE"/>
    <property type="match status" value="1"/>
</dbReference>
<dbReference type="Gene3D" id="3.90.550.20">
    <property type="match status" value="1"/>
</dbReference>
<comment type="similarity">
    <text evidence="1">Belongs to the glycosyltransferase 32 family.</text>
</comment>
<keyword evidence="3" id="KW-1133">Transmembrane helix</keyword>
<evidence type="ECO:0000256" key="1">
    <source>
        <dbReference type="ARBA" id="ARBA00009003"/>
    </source>
</evidence>
<dbReference type="EMBL" id="RSCE01000002">
    <property type="protein sequence ID" value="RSH86387.1"/>
    <property type="molecule type" value="Genomic_DNA"/>
</dbReference>
<dbReference type="AlphaFoldDB" id="A0A427Y5L9"/>
<dbReference type="OrthoDB" id="409543at2759"/>
<organism evidence="4 5">
    <name type="scientific">Apiotrichum porosum</name>
    <dbReference type="NCBI Taxonomy" id="105984"/>
    <lineage>
        <taxon>Eukaryota</taxon>
        <taxon>Fungi</taxon>
        <taxon>Dikarya</taxon>
        <taxon>Basidiomycota</taxon>
        <taxon>Agaricomycotina</taxon>
        <taxon>Tremellomycetes</taxon>
        <taxon>Trichosporonales</taxon>
        <taxon>Trichosporonaceae</taxon>
        <taxon>Apiotrichum</taxon>
    </lineage>
</organism>